<dbReference type="Proteomes" id="UP000177697">
    <property type="component" value="Unassembled WGS sequence"/>
</dbReference>
<protein>
    <submittedName>
        <fullName evidence="2">Uncharacterized protein</fullName>
    </submittedName>
</protein>
<dbReference type="AlphaFoldDB" id="A0A1G2UZ86"/>
<evidence type="ECO:0000256" key="1">
    <source>
        <dbReference type="SAM" id="Phobius"/>
    </source>
</evidence>
<dbReference type="EMBL" id="MHWW01000017">
    <property type="protein sequence ID" value="OHB14676.1"/>
    <property type="molecule type" value="Genomic_DNA"/>
</dbReference>
<feature type="transmembrane region" description="Helical" evidence="1">
    <location>
        <begin position="6"/>
        <end position="25"/>
    </location>
</feature>
<proteinExistence type="predicted"/>
<evidence type="ECO:0000313" key="2">
    <source>
        <dbReference type="EMBL" id="OHB14676.1"/>
    </source>
</evidence>
<sequence>MKKIWVYFLILGAIIDLSLIIYINWPDNTPKLSYDDKFYASFKCPEDYVDEETRVADNERFIFYTANTHPNMTIDQFMEIRANFLIKKNCTETLQNMAENDEAEEKYYADMERELSIQVVSANSSSTIINRWEQ</sequence>
<accession>A0A1G2UZ86</accession>
<keyword evidence="1" id="KW-0812">Transmembrane</keyword>
<organism evidence="2 3">
    <name type="scientific">Candidatus Zambryskibacteria bacterium RIFOXYC1_FULL_39_10</name>
    <dbReference type="NCBI Taxonomy" id="1802779"/>
    <lineage>
        <taxon>Bacteria</taxon>
        <taxon>Candidatus Zambryskiibacteriota</taxon>
    </lineage>
</organism>
<name>A0A1G2UZ86_9BACT</name>
<keyword evidence="1" id="KW-0472">Membrane</keyword>
<gene>
    <name evidence="2" type="ORF">A2431_00505</name>
</gene>
<evidence type="ECO:0000313" key="3">
    <source>
        <dbReference type="Proteomes" id="UP000177697"/>
    </source>
</evidence>
<reference evidence="2 3" key="1">
    <citation type="journal article" date="2016" name="Nat. Commun.">
        <title>Thousands of microbial genomes shed light on interconnected biogeochemical processes in an aquifer system.</title>
        <authorList>
            <person name="Anantharaman K."/>
            <person name="Brown C.T."/>
            <person name="Hug L.A."/>
            <person name="Sharon I."/>
            <person name="Castelle C.J."/>
            <person name="Probst A.J."/>
            <person name="Thomas B.C."/>
            <person name="Singh A."/>
            <person name="Wilkins M.J."/>
            <person name="Karaoz U."/>
            <person name="Brodie E.L."/>
            <person name="Williams K.H."/>
            <person name="Hubbard S.S."/>
            <person name="Banfield J.F."/>
        </authorList>
    </citation>
    <scope>NUCLEOTIDE SEQUENCE [LARGE SCALE GENOMIC DNA]</scope>
</reference>
<comment type="caution">
    <text evidence="2">The sequence shown here is derived from an EMBL/GenBank/DDBJ whole genome shotgun (WGS) entry which is preliminary data.</text>
</comment>
<keyword evidence="1" id="KW-1133">Transmembrane helix</keyword>